<evidence type="ECO:0000256" key="4">
    <source>
        <dbReference type="ARBA" id="ARBA00022843"/>
    </source>
</evidence>
<dbReference type="SMART" id="SM00298">
    <property type="entry name" value="CHROMO"/>
    <property type="match status" value="1"/>
</dbReference>
<dbReference type="GO" id="GO:0072487">
    <property type="term" value="C:MSL complex"/>
    <property type="evidence" value="ECO:0007669"/>
    <property type="project" value="TreeGrafter"/>
</dbReference>
<dbReference type="Pfam" id="PF04241">
    <property type="entry name" value="DUF423"/>
    <property type="match status" value="1"/>
</dbReference>
<feature type="compositionally biased region" description="Acidic residues" evidence="10">
    <location>
        <begin position="153"/>
        <end position="165"/>
    </location>
</feature>
<dbReference type="InterPro" id="IPR053820">
    <property type="entry name" value="MSL3_chromo-like"/>
</dbReference>
<dbReference type="GO" id="GO:0035267">
    <property type="term" value="C:NuA4 histone acetyltransferase complex"/>
    <property type="evidence" value="ECO:0007669"/>
    <property type="project" value="TreeGrafter"/>
</dbReference>
<keyword evidence="7" id="KW-0804">Transcription</keyword>
<feature type="transmembrane region" description="Helical" evidence="11">
    <location>
        <begin position="607"/>
        <end position="628"/>
    </location>
</feature>
<feature type="compositionally biased region" description="Low complexity" evidence="10">
    <location>
        <begin position="365"/>
        <end position="377"/>
    </location>
</feature>
<feature type="domain" description="Chromo" evidence="12">
    <location>
        <begin position="33"/>
        <end position="90"/>
    </location>
</feature>
<proteinExistence type="predicted"/>
<dbReference type="InterPro" id="IPR000953">
    <property type="entry name" value="Chromo/chromo_shadow_dom"/>
</dbReference>
<feature type="region of interest" description="Disordered" evidence="10">
    <location>
        <begin position="314"/>
        <end position="381"/>
    </location>
</feature>
<dbReference type="InterPro" id="IPR026541">
    <property type="entry name" value="MRG_dom"/>
</dbReference>
<dbReference type="PANTHER" id="PTHR10880">
    <property type="entry name" value="MORTALITY FACTOR 4-LIKE PROTEIN"/>
    <property type="match status" value="1"/>
</dbReference>
<keyword evidence="6" id="KW-0805">Transcription regulation</keyword>
<feature type="compositionally biased region" description="Basic and acidic residues" evidence="10">
    <location>
        <begin position="109"/>
        <end position="123"/>
    </location>
</feature>
<keyword evidence="8" id="KW-0539">Nucleus</keyword>
<feature type="non-terminal residue" evidence="13">
    <location>
        <position position="700"/>
    </location>
</feature>
<dbReference type="GO" id="GO:0006325">
    <property type="term" value="P:chromatin organization"/>
    <property type="evidence" value="ECO:0007669"/>
    <property type="project" value="UniProtKB-KW"/>
</dbReference>
<name>A0A4S2KET2_9HYME</name>
<dbReference type="InterPro" id="IPR016197">
    <property type="entry name" value="Chromo-like_dom_sf"/>
</dbReference>
<comment type="caution">
    <text evidence="13">The sequence shown here is derived from an EMBL/GenBank/DDBJ whole genome shotgun (WGS) entry which is preliminary data.</text>
</comment>
<dbReference type="FunFam" id="2.30.30.140:FF:000042">
    <property type="entry name" value="male-specific lethal 3 homolog"/>
    <property type="match status" value="1"/>
</dbReference>
<dbReference type="GO" id="GO:0005634">
    <property type="term" value="C:nucleus"/>
    <property type="evidence" value="ECO:0007669"/>
    <property type="project" value="UniProtKB-SubCell"/>
</dbReference>
<feature type="transmembrane region" description="Helical" evidence="11">
    <location>
        <begin position="640"/>
        <end position="663"/>
    </location>
</feature>
<evidence type="ECO:0000259" key="12">
    <source>
        <dbReference type="SMART" id="SM00298"/>
    </source>
</evidence>
<feature type="compositionally biased region" description="Basic and acidic residues" evidence="10">
    <location>
        <begin position="344"/>
        <end position="359"/>
    </location>
</feature>
<dbReference type="PROSITE" id="PS51640">
    <property type="entry name" value="MRG"/>
    <property type="match status" value="1"/>
</dbReference>
<keyword evidence="4" id="KW-0832">Ubl conjugation</keyword>
<dbReference type="STRING" id="300112.A0A4S2KET2"/>
<dbReference type="Gene3D" id="2.30.30.140">
    <property type="match status" value="1"/>
</dbReference>
<evidence type="ECO:0000256" key="2">
    <source>
        <dbReference type="ARBA" id="ARBA00004286"/>
    </source>
</evidence>
<accession>A0A4S2KET2</accession>
<dbReference type="Gene3D" id="1.10.274.30">
    <property type="entry name" value="MRG domain"/>
    <property type="match status" value="2"/>
</dbReference>
<evidence type="ECO:0000256" key="3">
    <source>
        <dbReference type="ARBA" id="ARBA00022454"/>
    </source>
</evidence>
<protein>
    <recommendedName>
        <fullName evidence="9">Protein male-specific lethal-3</fullName>
    </recommendedName>
</protein>
<dbReference type="InterPro" id="IPR006696">
    <property type="entry name" value="DUF423"/>
</dbReference>
<evidence type="ECO:0000256" key="11">
    <source>
        <dbReference type="SAM" id="Phobius"/>
    </source>
</evidence>
<evidence type="ECO:0000256" key="1">
    <source>
        <dbReference type="ARBA" id="ARBA00004123"/>
    </source>
</evidence>
<keyword evidence="3" id="KW-0158">Chromosome</keyword>
<comment type="subcellular location">
    <subcellularLocation>
        <location evidence="2">Chromosome</location>
    </subcellularLocation>
    <subcellularLocation>
        <location evidence="1">Nucleus</location>
    </subcellularLocation>
</comment>
<evidence type="ECO:0000313" key="14">
    <source>
        <dbReference type="Proteomes" id="UP000310200"/>
    </source>
</evidence>
<dbReference type="EMBL" id="QBLH01002632">
    <property type="protein sequence ID" value="TGZ47883.1"/>
    <property type="molecule type" value="Genomic_DNA"/>
</dbReference>
<evidence type="ECO:0000256" key="6">
    <source>
        <dbReference type="ARBA" id="ARBA00023015"/>
    </source>
</evidence>
<dbReference type="InterPro" id="IPR008676">
    <property type="entry name" value="MRG"/>
</dbReference>
<dbReference type="Pfam" id="PF22732">
    <property type="entry name" value="MSL3_chromo-like"/>
    <property type="match status" value="1"/>
</dbReference>
<keyword evidence="11" id="KW-0812">Transmembrane</keyword>
<evidence type="ECO:0000313" key="13">
    <source>
        <dbReference type="EMBL" id="TGZ47883.1"/>
    </source>
</evidence>
<dbReference type="Pfam" id="PF05712">
    <property type="entry name" value="MRG"/>
    <property type="match status" value="1"/>
</dbReference>
<keyword evidence="11" id="KW-0472">Membrane</keyword>
<gene>
    <name evidence="13" type="ORF">DBV15_08878</name>
</gene>
<organism evidence="13 14">
    <name type="scientific">Temnothorax longispinosus</name>
    <dbReference type="NCBI Taxonomy" id="300112"/>
    <lineage>
        <taxon>Eukaryota</taxon>
        <taxon>Metazoa</taxon>
        <taxon>Ecdysozoa</taxon>
        <taxon>Arthropoda</taxon>
        <taxon>Hexapoda</taxon>
        <taxon>Insecta</taxon>
        <taxon>Pterygota</taxon>
        <taxon>Neoptera</taxon>
        <taxon>Endopterygota</taxon>
        <taxon>Hymenoptera</taxon>
        <taxon>Apocrita</taxon>
        <taxon>Aculeata</taxon>
        <taxon>Formicoidea</taxon>
        <taxon>Formicidae</taxon>
        <taxon>Myrmicinae</taxon>
        <taxon>Temnothorax</taxon>
    </lineage>
</organism>
<evidence type="ECO:0000256" key="8">
    <source>
        <dbReference type="ARBA" id="ARBA00023242"/>
    </source>
</evidence>
<evidence type="ECO:0000256" key="9">
    <source>
        <dbReference type="ARBA" id="ARBA00069454"/>
    </source>
</evidence>
<evidence type="ECO:0000256" key="5">
    <source>
        <dbReference type="ARBA" id="ARBA00022853"/>
    </source>
</evidence>
<dbReference type="SUPFAM" id="SSF54160">
    <property type="entry name" value="Chromo domain-like"/>
    <property type="match status" value="1"/>
</dbReference>
<dbReference type="Proteomes" id="UP000310200">
    <property type="component" value="Unassembled WGS sequence"/>
</dbReference>
<feature type="region of interest" description="Disordered" evidence="10">
    <location>
        <begin position="101"/>
        <end position="191"/>
    </location>
</feature>
<dbReference type="GO" id="GO:0006355">
    <property type="term" value="P:regulation of DNA-templated transcription"/>
    <property type="evidence" value="ECO:0007669"/>
    <property type="project" value="InterPro"/>
</dbReference>
<feature type="compositionally biased region" description="Low complexity" evidence="10">
    <location>
        <begin position="128"/>
        <end position="141"/>
    </location>
</feature>
<keyword evidence="14" id="KW-1185">Reference proteome</keyword>
<dbReference type="AlphaFoldDB" id="A0A4S2KET2"/>
<evidence type="ECO:0000256" key="7">
    <source>
        <dbReference type="ARBA" id="ARBA00023163"/>
    </source>
</evidence>
<keyword evidence="5" id="KW-0156">Chromatin regulator</keyword>
<reference evidence="13 14" key="1">
    <citation type="journal article" date="2019" name="Philos. Trans. R. Soc. Lond., B, Biol. Sci.">
        <title>Ant behaviour and brain gene expression of defending hosts depend on the ecological success of the intruding social parasite.</title>
        <authorList>
            <person name="Kaur R."/>
            <person name="Stoldt M."/>
            <person name="Jongepier E."/>
            <person name="Feldmeyer B."/>
            <person name="Menzel F."/>
            <person name="Bornberg-Bauer E."/>
            <person name="Foitzik S."/>
        </authorList>
    </citation>
    <scope>NUCLEOTIDE SEQUENCE [LARGE SCALE GENOMIC DNA]</scope>
    <source>
        <tissue evidence="13">Whole body</tissue>
    </source>
</reference>
<sequence>MVSTRGPKFKFSDGEKVLCYEPDPTKAKVLYDSKVLDVIVNKDQRGRKAVEYLIHFQGWNSSWDRCVTEEYVLKDTEENRQLQRDLAQKAQLQLGAYLYRRERKKRSHKMSERLTETEHQEPRHRARSGGSRATSATTGSSEDGSSGQHADYDTEEVNTEEDTESSSDYMGETSDDEDSDGGSQSGASMKPGLVVLPAQPTVINILESWVQHFTTTQLTNIPEKPQRNKTNNTVEKTVNEVNICREVADGLRIYFDFTLPHLLLYRQEREQHSSLKSSLLNNEQATIIPKEELIENLEISTKEEFEDTEYAHLPPFQEHDLEMDNASKPSGNSKRRLRSCRVSSVDENRQLRSYDEGKQDGGNLSSSIASTSSRCSSPRGVTLRMPPVTSAQVNSLLQQSNKWRLMPQVPKQSEIPNPSTYYGAIHLTRLFVKLPELLQSADISSKKLKVLLKYLDMFLSYLEMHREWKKKQRSVTRVSGMGLQDAVYTAVTMPFNVIHKTSAGAASYAWNAATSATSYLGVKPRVEVKMTAPVPLWKLAAASGPYVRLAALSGAAAVILGAIGSHRHYSKDEIGQEQRRIFETANRYHFIHTLALLGLPLCKFPAVAATFMLTGIALFCGSCYYTAFTNNRRFSTTTPIGGFCFILAWCSMFLCDTLVFHGIGVGKSPCEELTYPFSVGFELPCHKSKSARCSSLETRA</sequence>
<dbReference type="PANTHER" id="PTHR10880:SF15">
    <property type="entry name" value="MSL COMPLEX SUBUNIT 3"/>
    <property type="match status" value="1"/>
</dbReference>
<evidence type="ECO:0000256" key="10">
    <source>
        <dbReference type="SAM" id="MobiDB-lite"/>
    </source>
</evidence>
<dbReference type="InterPro" id="IPR038217">
    <property type="entry name" value="MRG_C_sf"/>
</dbReference>
<keyword evidence="11" id="KW-1133">Transmembrane helix</keyword>